<feature type="transmembrane region" description="Helical" evidence="6">
    <location>
        <begin position="121"/>
        <end position="138"/>
    </location>
</feature>
<evidence type="ECO:0000313" key="8">
    <source>
        <dbReference type="EMBL" id="KIF80227.1"/>
    </source>
</evidence>
<reference evidence="8 9" key="1">
    <citation type="submission" date="2014-12" db="EMBL/GenBank/DDBJ databases">
        <title>Denitrispirillum autotrophicum gen. nov., sp. nov., Denitrifying, Facultatively Autotrophic Bacteria Isolated from Rice Paddy Soil.</title>
        <authorList>
            <person name="Ishii S."/>
            <person name="Ashida N."/>
            <person name="Ohno H."/>
            <person name="Otsuka S."/>
            <person name="Yokota A."/>
            <person name="Senoo K."/>
        </authorList>
    </citation>
    <scope>NUCLEOTIDE SEQUENCE [LARGE SCALE GENOMIC DNA]</scope>
    <source>
        <strain evidence="8 9">TSA66</strain>
    </source>
</reference>
<dbReference type="AlphaFoldDB" id="A0A0C1YI61"/>
<protein>
    <submittedName>
        <fullName evidence="8">Pilus assembly protein TadB</fullName>
    </submittedName>
</protein>
<dbReference type="STRING" id="709839.TSA66_04445"/>
<evidence type="ECO:0000256" key="5">
    <source>
        <dbReference type="ARBA" id="ARBA00023136"/>
    </source>
</evidence>
<dbReference type="Gene3D" id="1.20.81.30">
    <property type="entry name" value="Type II secretion system (T2SS), domain F"/>
    <property type="match status" value="1"/>
</dbReference>
<feature type="transmembrane region" description="Helical" evidence="6">
    <location>
        <begin position="296"/>
        <end position="316"/>
    </location>
</feature>
<dbReference type="EMBL" id="JWJG01000028">
    <property type="protein sequence ID" value="KIF80227.1"/>
    <property type="molecule type" value="Genomic_DNA"/>
</dbReference>
<dbReference type="InterPro" id="IPR018076">
    <property type="entry name" value="T2SS_GspF_dom"/>
</dbReference>
<accession>A0A0C1YI61</accession>
<sequence>MDYVYYLFVILAFFAVAGLIEGLLLTWNAYRGPEAVRIKRRLQAMSAGAQSVETPLLKKRLLSEVPLLERLLLEMPRIKLVDRLLVQAGSKVTVATFLGTCVMLAAAVGVGVIVLGQPLGLVAPAAIIAGMLPFGYMVRQRRKRLLTIEAQLPDSLDLMSRALRAGHAFSGALNMVASEGPEPIAQEFRTTFDEINFGVSMQDALTNLATRVDSTDVRYFVVAVLIQRETGGNLAELMTNLAVLIRERLKLNATVRVLSAEGRLSAWILGLLPFAVGLMINAVNPRFMSVLWADPLGVRIVVGALALMAVGVVWMWRVISIRV</sequence>
<proteinExistence type="predicted"/>
<keyword evidence="5 6" id="KW-0472">Membrane</keyword>
<dbReference type="InterPro" id="IPR042094">
    <property type="entry name" value="T2SS_GspF_sf"/>
</dbReference>
<feature type="transmembrane region" description="Helical" evidence="6">
    <location>
        <begin position="264"/>
        <end position="284"/>
    </location>
</feature>
<evidence type="ECO:0000313" key="9">
    <source>
        <dbReference type="Proteomes" id="UP000031572"/>
    </source>
</evidence>
<gene>
    <name evidence="8" type="ORF">TSA66_04445</name>
</gene>
<keyword evidence="2" id="KW-1003">Cell membrane</keyword>
<dbReference type="RefSeq" id="WP_040039143.1">
    <property type="nucleotide sequence ID" value="NZ_JWJG01000028.1"/>
</dbReference>
<dbReference type="Pfam" id="PF00482">
    <property type="entry name" value="T2SSF"/>
    <property type="match status" value="1"/>
</dbReference>
<name>A0A0C1YI61_9BURK</name>
<keyword evidence="3 6" id="KW-0812">Transmembrane</keyword>
<feature type="transmembrane region" description="Helical" evidence="6">
    <location>
        <begin position="6"/>
        <end position="30"/>
    </location>
</feature>
<keyword evidence="4 6" id="KW-1133">Transmembrane helix</keyword>
<dbReference type="Proteomes" id="UP000031572">
    <property type="component" value="Unassembled WGS sequence"/>
</dbReference>
<evidence type="ECO:0000256" key="6">
    <source>
        <dbReference type="SAM" id="Phobius"/>
    </source>
</evidence>
<feature type="domain" description="Type II secretion system protein GspF" evidence="7">
    <location>
        <begin position="156"/>
        <end position="280"/>
    </location>
</feature>
<organism evidence="8 9">
    <name type="scientific">Noviherbaspirillum autotrophicum</name>
    <dbReference type="NCBI Taxonomy" id="709839"/>
    <lineage>
        <taxon>Bacteria</taxon>
        <taxon>Pseudomonadati</taxon>
        <taxon>Pseudomonadota</taxon>
        <taxon>Betaproteobacteria</taxon>
        <taxon>Burkholderiales</taxon>
        <taxon>Oxalobacteraceae</taxon>
        <taxon>Noviherbaspirillum</taxon>
    </lineage>
</organism>
<dbReference type="GO" id="GO:0005886">
    <property type="term" value="C:plasma membrane"/>
    <property type="evidence" value="ECO:0007669"/>
    <property type="project" value="UniProtKB-SubCell"/>
</dbReference>
<dbReference type="PANTHER" id="PTHR35007">
    <property type="entry name" value="INTEGRAL MEMBRANE PROTEIN-RELATED"/>
    <property type="match status" value="1"/>
</dbReference>
<evidence type="ECO:0000256" key="1">
    <source>
        <dbReference type="ARBA" id="ARBA00004651"/>
    </source>
</evidence>
<evidence type="ECO:0000256" key="4">
    <source>
        <dbReference type="ARBA" id="ARBA00022989"/>
    </source>
</evidence>
<evidence type="ECO:0000259" key="7">
    <source>
        <dbReference type="Pfam" id="PF00482"/>
    </source>
</evidence>
<comment type="subcellular location">
    <subcellularLocation>
        <location evidence="1">Cell membrane</location>
        <topology evidence="1">Multi-pass membrane protein</topology>
    </subcellularLocation>
</comment>
<dbReference type="PANTHER" id="PTHR35007:SF1">
    <property type="entry name" value="PILUS ASSEMBLY PROTEIN"/>
    <property type="match status" value="1"/>
</dbReference>
<evidence type="ECO:0000256" key="3">
    <source>
        <dbReference type="ARBA" id="ARBA00022692"/>
    </source>
</evidence>
<feature type="transmembrane region" description="Helical" evidence="6">
    <location>
        <begin position="92"/>
        <end position="115"/>
    </location>
</feature>
<dbReference type="OrthoDB" id="597333at2"/>
<comment type="caution">
    <text evidence="8">The sequence shown here is derived from an EMBL/GenBank/DDBJ whole genome shotgun (WGS) entry which is preliminary data.</text>
</comment>
<keyword evidence="9" id="KW-1185">Reference proteome</keyword>
<evidence type="ECO:0000256" key="2">
    <source>
        <dbReference type="ARBA" id="ARBA00022475"/>
    </source>
</evidence>